<sequence>MVNGISSKETININSSLTNVSDLVEVTGVVKWFDLSKGYGFFVPDNGSKDVLLHVTCLRRDGYQSILAGTRIVALVYKRERGYQAFKILSADRSNVIKPSSLSKVDSTFLNIVPKSEIERVTVKWFDRVRGFGFLTRSEHNEDIFIHMEVLRQFGLTWIYPKQTVLVRFGHTKKGLIAVEIHPDTENLIQRSH</sequence>
<dbReference type="eggNOG" id="COG1278">
    <property type="taxonomic scope" value="Bacteria"/>
</dbReference>
<gene>
    <name evidence="2" type="ordered locus">B488_04480</name>
</gene>
<dbReference type="InterPro" id="IPR012340">
    <property type="entry name" value="NA-bd_OB-fold"/>
</dbReference>
<dbReference type="PROSITE" id="PS51857">
    <property type="entry name" value="CSD_2"/>
    <property type="match status" value="1"/>
</dbReference>
<dbReference type="Pfam" id="PF00313">
    <property type="entry name" value="CSD"/>
    <property type="match status" value="2"/>
</dbReference>
<protein>
    <submittedName>
        <fullName evidence="2">Cold shock protein CspB</fullName>
    </submittedName>
</protein>
<dbReference type="EMBL" id="CP003789">
    <property type="protein sequence ID" value="AGA64440.1"/>
    <property type="molecule type" value="Genomic_DNA"/>
</dbReference>
<dbReference type="Proteomes" id="UP000010799">
    <property type="component" value="Chromosome"/>
</dbReference>
<dbReference type="HOGENOM" id="CLU_097141_2_0_5"/>
<dbReference type="STRING" id="1215343.B488_04480"/>
<dbReference type="PRINTS" id="PR00050">
    <property type="entry name" value="COLDSHOCK"/>
</dbReference>
<dbReference type="PATRIC" id="fig|1215343.11.peg.458"/>
<evidence type="ECO:0000259" key="1">
    <source>
        <dbReference type="PROSITE" id="PS51857"/>
    </source>
</evidence>
<keyword evidence="3" id="KW-1185">Reference proteome</keyword>
<proteinExistence type="predicted"/>
<dbReference type="SMART" id="SM00357">
    <property type="entry name" value="CSP"/>
    <property type="match status" value="2"/>
</dbReference>
<evidence type="ECO:0000313" key="2">
    <source>
        <dbReference type="EMBL" id="AGA64440.1"/>
    </source>
</evidence>
<reference evidence="2 3" key="1">
    <citation type="journal article" date="2012" name="Stand. Genomic Sci.">
        <title>Complete genome sequence of Liberibacter crescens BT-1.</title>
        <authorList>
            <person name="Leonard M.T."/>
            <person name="Fagen J.R."/>
            <person name="Davis-Richardson A.G."/>
            <person name="Davis M.J."/>
            <person name="Triplett E.W."/>
        </authorList>
    </citation>
    <scope>NUCLEOTIDE SEQUENCE [LARGE SCALE GENOMIC DNA]</scope>
    <source>
        <strain evidence="2 3">BT-1</strain>
    </source>
</reference>
<dbReference type="GO" id="GO:0005829">
    <property type="term" value="C:cytosol"/>
    <property type="evidence" value="ECO:0007669"/>
    <property type="project" value="UniProtKB-ARBA"/>
</dbReference>
<dbReference type="KEGG" id="lcc:B488_04480"/>
<dbReference type="Gene3D" id="2.40.50.140">
    <property type="entry name" value="Nucleic acid-binding proteins"/>
    <property type="match status" value="2"/>
</dbReference>
<dbReference type="PANTHER" id="PTHR46565:SF20">
    <property type="entry name" value="COLD SHOCK DOMAIN-CONTAINING PROTEIN 4"/>
    <property type="match status" value="1"/>
</dbReference>
<organism evidence="2 3">
    <name type="scientific">Liberibacter crescens (strain BT-1)</name>
    <dbReference type="NCBI Taxonomy" id="1215343"/>
    <lineage>
        <taxon>Bacteria</taxon>
        <taxon>Pseudomonadati</taxon>
        <taxon>Pseudomonadota</taxon>
        <taxon>Alphaproteobacteria</taxon>
        <taxon>Hyphomicrobiales</taxon>
        <taxon>Rhizobiaceae</taxon>
        <taxon>Liberibacter</taxon>
    </lineage>
</organism>
<feature type="domain" description="CSD" evidence="1">
    <location>
        <begin position="25"/>
        <end position="90"/>
    </location>
</feature>
<evidence type="ECO:0000313" key="3">
    <source>
        <dbReference type="Proteomes" id="UP000010799"/>
    </source>
</evidence>
<dbReference type="SUPFAM" id="SSF50249">
    <property type="entry name" value="Nucleic acid-binding proteins"/>
    <property type="match status" value="2"/>
</dbReference>
<dbReference type="RefSeq" id="WP_015272867.1">
    <property type="nucleotide sequence ID" value="NC_019907.1"/>
</dbReference>
<accession>L0EUB2</accession>
<dbReference type="GO" id="GO:0003676">
    <property type="term" value="F:nucleic acid binding"/>
    <property type="evidence" value="ECO:0007669"/>
    <property type="project" value="InterPro"/>
</dbReference>
<name>L0EUB2_LIBCB</name>
<dbReference type="InterPro" id="IPR011129">
    <property type="entry name" value="CSD"/>
</dbReference>
<dbReference type="AlphaFoldDB" id="L0EUB2"/>
<dbReference type="PANTHER" id="PTHR46565">
    <property type="entry name" value="COLD SHOCK DOMAIN PROTEIN 2"/>
    <property type="match status" value="1"/>
</dbReference>
<dbReference type="InterPro" id="IPR002059">
    <property type="entry name" value="CSP_DNA-bd"/>
</dbReference>
<dbReference type="CDD" id="cd04458">
    <property type="entry name" value="CSP_CDS"/>
    <property type="match status" value="2"/>
</dbReference>